<keyword evidence="5 8" id="KW-0456">Lyase</keyword>
<organism evidence="8 9">
    <name type="scientific">Polyangium fumosum</name>
    <dbReference type="NCBI Taxonomy" id="889272"/>
    <lineage>
        <taxon>Bacteria</taxon>
        <taxon>Pseudomonadati</taxon>
        <taxon>Myxococcota</taxon>
        <taxon>Polyangia</taxon>
        <taxon>Polyangiales</taxon>
        <taxon>Polyangiaceae</taxon>
        <taxon>Polyangium</taxon>
    </lineage>
</organism>
<dbReference type="Gene3D" id="1.20.1090.10">
    <property type="entry name" value="Dehydroquinate synthase-like - alpha domain"/>
    <property type="match status" value="1"/>
</dbReference>
<name>A0A4U1JBJ8_9BACT</name>
<dbReference type="Gene3D" id="3.40.50.1970">
    <property type="match status" value="1"/>
</dbReference>
<dbReference type="AlphaFoldDB" id="A0A4U1JBJ8"/>
<protein>
    <submittedName>
        <fullName evidence="8">3-dehydroquinate synthase</fullName>
        <ecNumber evidence="8">4.2.3.4</ecNumber>
    </submittedName>
</protein>
<dbReference type="OrthoDB" id="9806583at2"/>
<keyword evidence="9" id="KW-1185">Reference proteome</keyword>
<dbReference type="GO" id="GO:0009073">
    <property type="term" value="P:aromatic amino acid family biosynthetic process"/>
    <property type="evidence" value="ECO:0007669"/>
    <property type="project" value="UniProtKB-KW"/>
</dbReference>
<dbReference type="PANTHER" id="PTHR43622">
    <property type="entry name" value="3-DEHYDROQUINATE SYNTHASE"/>
    <property type="match status" value="1"/>
</dbReference>
<keyword evidence="4" id="KW-0057">Aromatic amino acid biosynthesis</keyword>
<dbReference type="Proteomes" id="UP000309215">
    <property type="component" value="Unassembled WGS sequence"/>
</dbReference>
<proteinExistence type="predicted"/>
<feature type="domain" description="3-dehydroquinate synthase C-terminal" evidence="7">
    <location>
        <begin position="207"/>
        <end position="334"/>
    </location>
</feature>
<dbReference type="Pfam" id="PF01761">
    <property type="entry name" value="DHQ_synthase"/>
    <property type="match status" value="1"/>
</dbReference>
<evidence type="ECO:0000256" key="2">
    <source>
        <dbReference type="ARBA" id="ARBA00022605"/>
    </source>
</evidence>
<evidence type="ECO:0000256" key="4">
    <source>
        <dbReference type="ARBA" id="ARBA00023141"/>
    </source>
</evidence>
<dbReference type="EMBL" id="SSMQ01000018">
    <property type="protein sequence ID" value="TKD06538.1"/>
    <property type="molecule type" value="Genomic_DNA"/>
</dbReference>
<keyword evidence="2" id="KW-0028">Amino-acid biosynthesis</keyword>
<dbReference type="GO" id="GO:0003856">
    <property type="term" value="F:3-dehydroquinate synthase activity"/>
    <property type="evidence" value="ECO:0007669"/>
    <property type="project" value="UniProtKB-EC"/>
</dbReference>
<comment type="caution">
    <text evidence="8">The sequence shown here is derived from an EMBL/GenBank/DDBJ whole genome shotgun (WGS) entry which is preliminary data.</text>
</comment>
<evidence type="ECO:0000256" key="5">
    <source>
        <dbReference type="ARBA" id="ARBA00023239"/>
    </source>
</evidence>
<reference evidence="8 9" key="1">
    <citation type="submission" date="2019-04" db="EMBL/GenBank/DDBJ databases">
        <authorList>
            <person name="Li Y."/>
            <person name="Wang J."/>
        </authorList>
    </citation>
    <scope>NUCLEOTIDE SEQUENCE [LARGE SCALE GENOMIC DNA]</scope>
    <source>
        <strain evidence="8 9">DSM 14668</strain>
    </source>
</reference>
<evidence type="ECO:0000256" key="3">
    <source>
        <dbReference type="ARBA" id="ARBA00023027"/>
    </source>
</evidence>
<accession>A0A4U1JBJ8</accession>
<evidence type="ECO:0000259" key="7">
    <source>
        <dbReference type="Pfam" id="PF24621"/>
    </source>
</evidence>
<feature type="domain" description="3-dehydroquinate synthase N-terminal" evidence="6">
    <location>
        <begin position="96"/>
        <end position="203"/>
    </location>
</feature>
<comment type="cofactor">
    <cofactor evidence="1">
        <name>NAD(+)</name>
        <dbReference type="ChEBI" id="CHEBI:57540"/>
    </cofactor>
</comment>
<dbReference type="EC" id="4.2.3.4" evidence="8"/>
<dbReference type="SUPFAM" id="SSF56796">
    <property type="entry name" value="Dehydroquinate synthase-like"/>
    <property type="match status" value="1"/>
</dbReference>
<gene>
    <name evidence="8" type="primary">aroB</name>
    <name evidence="8" type="ORF">E8A74_18655</name>
</gene>
<evidence type="ECO:0000259" key="6">
    <source>
        <dbReference type="Pfam" id="PF01761"/>
    </source>
</evidence>
<evidence type="ECO:0000313" key="8">
    <source>
        <dbReference type="EMBL" id="TKD06538.1"/>
    </source>
</evidence>
<dbReference type="PANTHER" id="PTHR43622:SF7">
    <property type="entry name" value="3-DEHYDROQUINATE SYNTHASE, CHLOROPLASTIC"/>
    <property type="match status" value="1"/>
</dbReference>
<sequence length="403" mass="44072">MQACSPLESAVIVHVRASASPFEYPVCFTSDVFSPMNRDLRHLIVQREPDVRHRVAAIVDRGALAAQPELNLHIERYARCHTDALDLVAPPIVQGGGERVKDDAALPSRLQAYFHALELDRRSILLVVGGASLLDLVGFAASTMQSAPRVVRVPTTTLAQAGPAVLPKSAINAFGTKDFLCTFRAPYAVVCDRRFVETQKTREKVFGLVQAVRAALLWDEGLVDWIVSHAHRLVSGERDAVAELLQQSATLHASLAATVPNEDIYGPEGPLAFGAWAADRIELHTERRIRQGEALAVGIALDTTLGALHGTNTEAERESIHRLLERLGLRLWHDALGNVDSEGRLLLLDGLSERSFGRPPHVPLLNGIGHGVIAQELREDLLREAITRLAYRDAHRAHAFALA</sequence>
<dbReference type="Pfam" id="PF24621">
    <property type="entry name" value="DHQS_C"/>
    <property type="match status" value="1"/>
</dbReference>
<dbReference type="GO" id="GO:0008652">
    <property type="term" value="P:amino acid biosynthetic process"/>
    <property type="evidence" value="ECO:0007669"/>
    <property type="project" value="UniProtKB-KW"/>
</dbReference>
<evidence type="ECO:0000313" key="9">
    <source>
        <dbReference type="Proteomes" id="UP000309215"/>
    </source>
</evidence>
<dbReference type="InterPro" id="IPR050071">
    <property type="entry name" value="Dehydroquinate_synthase"/>
</dbReference>
<evidence type="ECO:0000256" key="1">
    <source>
        <dbReference type="ARBA" id="ARBA00001911"/>
    </source>
</evidence>
<keyword evidence="3" id="KW-0520">NAD</keyword>
<dbReference type="InterPro" id="IPR056179">
    <property type="entry name" value="DHQS_C"/>
</dbReference>
<dbReference type="InterPro" id="IPR030960">
    <property type="entry name" value="DHQS/DOIS_N"/>
</dbReference>